<gene>
    <name evidence="2" type="ORF">ACFPYN_08475</name>
</gene>
<dbReference type="InterPro" id="IPR039564">
    <property type="entry name" value="Peptidase_C39-like"/>
</dbReference>
<reference evidence="3" key="1">
    <citation type="journal article" date="2019" name="Int. J. Syst. Evol. Microbiol.">
        <title>The Global Catalogue of Microorganisms (GCM) 10K type strain sequencing project: providing services to taxonomists for standard genome sequencing and annotation.</title>
        <authorList>
            <consortium name="The Broad Institute Genomics Platform"/>
            <consortium name="The Broad Institute Genome Sequencing Center for Infectious Disease"/>
            <person name="Wu L."/>
            <person name="Ma J."/>
        </authorList>
    </citation>
    <scope>NUCLEOTIDE SEQUENCE [LARGE SCALE GENOMIC DNA]</scope>
    <source>
        <strain evidence="3">CCUG 54527</strain>
    </source>
</reference>
<protein>
    <submittedName>
        <fullName evidence="2">C39 family peptidase</fullName>
    </submittedName>
</protein>
<evidence type="ECO:0000313" key="3">
    <source>
        <dbReference type="Proteomes" id="UP001596170"/>
    </source>
</evidence>
<organism evidence="2 3">
    <name type="scientific">Paenisporosarcina macmurdoensis</name>
    <dbReference type="NCBI Taxonomy" id="212659"/>
    <lineage>
        <taxon>Bacteria</taxon>
        <taxon>Bacillati</taxon>
        <taxon>Bacillota</taxon>
        <taxon>Bacilli</taxon>
        <taxon>Bacillales</taxon>
        <taxon>Caryophanaceae</taxon>
        <taxon>Paenisporosarcina</taxon>
    </lineage>
</organism>
<keyword evidence="3" id="KW-1185">Reference proteome</keyword>
<feature type="domain" description="Peptidase C39-like" evidence="1">
    <location>
        <begin position="6"/>
        <end position="136"/>
    </location>
</feature>
<dbReference type="Pfam" id="PF13529">
    <property type="entry name" value="Peptidase_C39_2"/>
    <property type="match status" value="1"/>
</dbReference>
<accession>A0ABW1L863</accession>
<proteinExistence type="predicted"/>
<evidence type="ECO:0000259" key="1">
    <source>
        <dbReference type="Pfam" id="PF13529"/>
    </source>
</evidence>
<name>A0ABW1L863_9BACL</name>
<evidence type="ECO:0000313" key="2">
    <source>
        <dbReference type="EMBL" id="MFC6039456.1"/>
    </source>
</evidence>
<dbReference type="Proteomes" id="UP001596170">
    <property type="component" value="Unassembled WGS sequence"/>
</dbReference>
<dbReference type="RefSeq" id="WP_377733549.1">
    <property type="nucleotide sequence ID" value="NZ_JBHSRI010000009.1"/>
</dbReference>
<dbReference type="EMBL" id="JBHSRI010000009">
    <property type="protein sequence ID" value="MFC6039456.1"/>
    <property type="molecule type" value="Genomic_DNA"/>
</dbReference>
<sequence>MHVQLKVDGLSQYDNSIKTNYQASACGPVTTLTILRYWMPNSCPYDTNQLYRLLGSTRIGLFTWLLKRNLRKILGPTWEVNTCTIEEAKSELLEGRPVACKFDRYFSFHWFGTHEFAYHWVPLIGFEENENGLTLILHDNGGRNRDSRIRFVSYEKNQNILTFVKIVPHSLL</sequence>
<comment type="caution">
    <text evidence="2">The sequence shown here is derived from an EMBL/GenBank/DDBJ whole genome shotgun (WGS) entry which is preliminary data.</text>
</comment>